<protein>
    <submittedName>
        <fullName evidence="3">Universal stress protein UspA</fullName>
    </submittedName>
</protein>
<evidence type="ECO:0000313" key="4">
    <source>
        <dbReference type="Proteomes" id="UP000037247"/>
    </source>
</evidence>
<dbReference type="EMBL" id="LDTZ01000025">
    <property type="protein sequence ID" value="KNA89479.1"/>
    <property type="molecule type" value="Genomic_DNA"/>
</dbReference>
<sequence length="292" mass="30498">MTNPRPNLLVAYLATPGGEDALALGAQLAQSFDADLKICLVVPPSTPAEQAVAPGDFQEILDRQAATWLDDALRTLPDGVDGEGYVAEYENAAEGLSIEAERLNSSMIVVGGSGGGILGRHTLGSVVTNLVHTSATPVAVTPRGIREIVSPVTRVTCAVGRRPGVEALLQAATRACTAADVPLRLLSLLPVDDGLSSDPTKDSEARRVVHEHLERTVAAVRDDLPDGHPVTTAIATGKTVEDAAASLDWEPGDLLYVGSSRLAQPFHLFLGSTAAKMLRVLAVPMIVVPRGA</sequence>
<proteinExistence type="inferred from homology"/>
<reference evidence="3 4" key="1">
    <citation type="submission" date="2015-05" db="EMBL/GenBank/DDBJ databases">
        <title>Draft genome sequence of the bacterium Gordonia jacobaea a new member of the Gordonia genus.</title>
        <authorList>
            <person name="Jimenez-Galisteo G."/>
            <person name="Dominguez A."/>
            <person name="Munoz E."/>
            <person name="Vinas M."/>
        </authorList>
    </citation>
    <scope>NUCLEOTIDE SEQUENCE [LARGE SCALE GENOMIC DNA]</scope>
    <source>
        <strain evidence="4">mv1</strain>
    </source>
</reference>
<evidence type="ECO:0000313" key="3">
    <source>
        <dbReference type="EMBL" id="KNA89479.1"/>
    </source>
</evidence>
<feature type="domain" description="UspA" evidence="2">
    <location>
        <begin position="154"/>
        <end position="289"/>
    </location>
</feature>
<comment type="similarity">
    <text evidence="1">Belongs to the universal stress protein A family.</text>
</comment>
<dbReference type="PANTHER" id="PTHR46268">
    <property type="entry name" value="STRESS RESPONSE PROTEIN NHAX"/>
    <property type="match status" value="1"/>
</dbReference>
<name>A0ABR5I712_9ACTN</name>
<dbReference type="InterPro" id="IPR006016">
    <property type="entry name" value="UspA"/>
</dbReference>
<feature type="domain" description="UspA" evidence="2">
    <location>
        <begin position="7"/>
        <end position="142"/>
    </location>
</feature>
<dbReference type="Gene3D" id="3.40.50.12370">
    <property type="match status" value="1"/>
</dbReference>
<keyword evidence="4" id="KW-1185">Reference proteome</keyword>
<accession>A0ABR5I712</accession>
<dbReference type="Pfam" id="PF00582">
    <property type="entry name" value="Usp"/>
    <property type="match status" value="2"/>
</dbReference>
<dbReference type="PANTHER" id="PTHR46268:SF6">
    <property type="entry name" value="UNIVERSAL STRESS PROTEIN UP12"/>
    <property type="match status" value="1"/>
</dbReference>
<gene>
    <name evidence="3" type="ORF">ABW18_21045</name>
</gene>
<dbReference type="SUPFAM" id="SSF52402">
    <property type="entry name" value="Adenine nucleotide alpha hydrolases-like"/>
    <property type="match status" value="2"/>
</dbReference>
<evidence type="ECO:0000259" key="2">
    <source>
        <dbReference type="Pfam" id="PF00582"/>
    </source>
</evidence>
<comment type="caution">
    <text evidence="3">The sequence shown here is derived from an EMBL/GenBank/DDBJ whole genome shotgun (WGS) entry which is preliminary data.</text>
</comment>
<dbReference type="Proteomes" id="UP000037247">
    <property type="component" value="Unassembled WGS sequence"/>
</dbReference>
<dbReference type="RefSeq" id="WP_049700940.1">
    <property type="nucleotide sequence ID" value="NZ_JAQDQF010000001.1"/>
</dbReference>
<evidence type="ECO:0000256" key="1">
    <source>
        <dbReference type="ARBA" id="ARBA00008791"/>
    </source>
</evidence>
<organism evidence="3 4">
    <name type="scientific">Gordonia jacobaea</name>
    <dbReference type="NCBI Taxonomy" id="122202"/>
    <lineage>
        <taxon>Bacteria</taxon>
        <taxon>Bacillati</taxon>
        <taxon>Actinomycetota</taxon>
        <taxon>Actinomycetes</taxon>
        <taxon>Mycobacteriales</taxon>
        <taxon>Gordoniaceae</taxon>
        <taxon>Gordonia</taxon>
    </lineage>
</organism>